<evidence type="ECO:0000313" key="3">
    <source>
        <dbReference type="EMBL" id="KAL0950131.1"/>
    </source>
</evidence>
<gene>
    <name evidence="3" type="ORF">HGRIS_010127</name>
</gene>
<sequence length="211" mass="23031">MHIWSSSHQQQSYPNQSQSVPPRVHAQQPSDTPTTITFRFSGSKGSILSSVVTDPWGQSVFSATSTKKETIISNGARQVIATVDWDHSKPKMYYHGISCRVKDFVPYDKKSQCRTINHSGQQFDWTEASKDTLLLISKSSPDYPLAVCRSHHGTVEIEISQSALQSNLLEPILLSAFFMHSGKSLGDGPSEGLDPGVMGGIIGAQAGTFYG</sequence>
<evidence type="ECO:0000313" key="4">
    <source>
        <dbReference type="Proteomes" id="UP001556367"/>
    </source>
</evidence>
<feature type="region of interest" description="Disordered" evidence="1">
    <location>
        <begin position="1"/>
        <end position="33"/>
    </location>
</feature>
<dbReference type="EMBL" id="JASNQZ010000012">
    <property type="protein sequence ID" value="KAL0950131.1"/>
    <property type="molecule type" value="Genomic_DNA"/>
</dbReference>
<reference evidence="4" key="1">
    <citation type="submission" date="2024-06" db="EMBL/GenBank/DDBJ databases">
        <title>Multi-omics analyses provide insights into the biosynthesis of the anticancer antibiotic pleurotin in Hohenbuehelia grisea.</title>
        <authorList>
            <person name="Weaver J.A."/>
            <person name="Alberti F."/>
        </authorList>
    </citation>
    <scope>NUCLEOTIDE SEQUENCE [LARGE SCALE GENOMIC DNA]</scope>
    <source>
        <strain evidence="4">T-177</strain>
    </source>
</reference>
<dbReference type="Proteomes" id="UP001556367">
    <property type="component" value="Unassembled WGS sequence"/>
</dbReference>
<evidence type="ECO:0000256" key="1">
    <source>
        <dbReference type="SAM" id="MobiDB-lite"/>
    </source>
</evidence>
<dbReference type="InterPro" id="IPR046528">
    <property type="entry name" value="DUF6593"/>
</dbReference>
<feature type="compositionally biased region" description="Polar residues" evidence="1">
    <location>
        <begin position="1"/>
        <end position="20"/>
    </location>
</feature>
<comment type="caution">
    <text evidence="3">The sequence shown here is derived from an EMBL/GenBank/DDBJ whole genome shotgun (WGS) entry which is preliminary data.</text>
</comment>
<keyword evidence="4" id="KW-1185">Reference proteome</keyword>
<organism evidence="3 4">
    <name type="scientific">Hohenbuehelia grisea</name>
    <dbReference type="NCBI Taxonomy" id="104357"/>
    <lineage>
        <taxon>Eukaryota</taxon>
        <taxon>Fungi</taxon>
        <taxon>Dikarya</taxon>
        <taxon>Basidiomycota</taxon>
        <taxon>Agaricomycotina</taxon>
        <taxon>Agaricomycetes</taxon>
        <taxon>Agaricomycetidae</taxon>
        <taxon>Agaricales</taxon>
        <taxon>Pleurotineae</taxon>
        <taxon>Pleurotaceae</taxon>
        <taxon>Hohenbuehelia</taxon>
    </lineage>
</organism>
<proteinExistence type="predicted"/>
<dbReference type="Pfam" id="PF20236">
    <property type="entry name" value="DUF6593"/>
    <property type="match status" value="1"/>
</dbReference>
<accession>A0ABR3J3A9</accession>
<feature type="domain" description="DUF6593" evidence="2">
    <location>
        <begin position="33"/>
        <end position="177"/>
    </location>
</feature>
<name>A0ABR3J3A9_9AGAR</name>
<protein>
    <recommendedName>
        <fullName evidence="2">DUF6593 domain-containing protein</fullName>
    </recommendedName>
</protein>
<evidence type="ECO:0000259" key="2">
    <source>
        <dbReference type="Pfam" id="PF20236"/>
    </source>
</evidence>